<reference evidence="9" key="2">
    <citation type="submission" date="2023-05" db="EMBL/GenBank/DDBJ databases">
        <authorList>
            <consortium name="Lawrence Berkeley National Laboratory"/>
            <person name="Steindorff A."/>
            <person name="Hensen N."/>
            <person name="Bonometti L."/>
            <person name="Westerberg I."/>
            <person name="Brannstrom I.O."/>
            <person name="Guillou S."/>
            <person name="Cros-Aarteil S."/>
            <person name="Calhoun S."/>
            <person name="Haridas S."/>
            <person name="Kuo A."/>
            <person name="Mondo S."/>
            <person name="Pangilinan J."/>
            <person name="Riley R."/>
            <person name="Labutti K."/>
            <person name="Andreopoulos B."/>
            <person name="Lipzen A."/>
            <person name="Chen C."/>
            <person name="Yanf M."/>
            <person name="Daum C."/>
            <person name="Ng V."/>
            <person name="Clum A."/>
            <person name="Ohm R."/>
            <person name="Martin F."/>
            <person name="Silar P."/>
            <person name="Natvig D."/>
            <person name="Lalanne C."/>
            <person name="Gautier V."/>
            <person name="Ament-Velasquez S.L."/>
            <person name="Kruys A."/>
            <person name="Hutchinson M.I."/>
            <person name="Powell A.J."/>
            <person name="Barry K."/>
            <person name="Miller A.N."/>
            <person name="Grigoriev I.V."/>
            <person name="Debuchy R."/>
            <person name="Gladieux P."/>
            <person name="Thoren M.H."/>
            <person name="Johannesson H."/>
        </authorList>
    </citation>
    <scope>NUCLEOTIDE SEQUENCE</scope>
    <source>
        <strain evidence="9">CBS 892.96</strain>
    </source>
</reference>
<dbReference type="AlphaFoldDB" id="A0AAN6WAV7"/>
<name>A0AAN6WAV7_9PEZI</name>
<gene>
    <name evidence="9" type="ORF">QBC36DRAFT_213257</name>
</gene>
<keyword evidence="7" id="KW-1015">Disulfide bond</keyword>
<evidence type="ECO:0000313" key="10">
    <source>
        <dbReference type="Proteomes" id="UP001302321"/>
    </source>
</evidence>
<sequence>MVLWLLLTAATLGTFQAFASTSPLAFSHSTTPVTRKRNLGLQPRRFQAQLEDQQTTHPRCNSKYLASILHTLNTTAAIENVTPVAANGSYGEGASDPPYPVNPTNLPPLCAVTIKVGQSAAANYRFGLFLPDDFSTTKRLLVVGNGGFAGGINWLDMAAGPHHHMAALSTDTGHNSTAIETSWANHHTEKKEFWGWRAMHGSVVLGKEIIRRYYEQPDNEKLWTYYSGCSTGGRQGLRELQEFPDSFDGALIGAPAWWTGRLNPFLMQVGLYNFPADDSNPYHIPLEKFSLLFTEVMRQCDGVDGVQDGIVSSPDKCEFDLGMLVCSQFTTNFSECLTIEQAETARKVYEGWLSEDGELLYPGLTLSSEVQWWVLLGGTEPSPFGLGYIRDFLLDDDGKEFDWTGLSTIGKDIVERAQRLDPGRSSATQYDISDFKDRGGKVILYHGLADGLVPEKGSWWYYNKTIDNFGGDLDGVRNFIRYFQIPGMGHCFSTPDCRPNAPWNIGGAFQPGLLGSGSWSVPGFEDAEHDGLMALMAWSEEGKAVDKLVATTWKKPTDSNSGVLRQRPICPWPEKAVYDGAGDVNEAESWECAMERVELVSEMQRRVEC</sequence>
<evidence type="ECO:0000256" key="2">
    <source>
        <dbReference type="ARBA" id="ARBA00022487"/>
    </source>
</evidence>
<keyword evidence="10" id="KW-1185">Reference proteome</keyword>
<dbReference type="GO" id="GO:0030600">
    <property type="term" value="F:feruloyl esterase activity"/>
    <property type="evidence" value="ECO:0007669"/>
    <property type="project" value="UniProtKB-ARBA"/>
</dbReference>
<comment type="caution">
    <text evidence="9">The sequence shown here is derived from an EMBL/GenBank/DDBJ whole genome shotgun (WGS) entry which is preliminary data.</text>
</comment>
<keyword evidence="4 8" id="KW-0732">Signal</keyword>
<protein>
    <recommendedName>
        <fullName evidence="8">Carboxylic ester hydrolase</fullName>
        <ecNumber evidence="8">3.1.1.-</ecNumber>
    </recommendedName>
</protein>
<dbReference type="EMBL" id="MU866186">
    <property type="protein sequence ID" value="KAK4176747.1"/>
    <property type="molecule type" value="Genomic_DNA"/>
</dbReference>
<evidence type="ECO:0000313" key="9">
    <source>
        <dbReference type="EMBL" id="KAK4176747.1"/>
    </source>
</evidence>
<dbReference type="InterPro" id="IPR011118">
    <property type="entry name" value="Tannase/feruloyl_esterase"/>
</dbReference>
<feature type="chain" id="PRO_5042667376" description="Carboxylic ester hydrolase" evidence="8">
    <location>
        <begin position="18"/>
        <end position="609"/>
    </location>
</feature>
<evidence type="ECO:0000256" key="4">
    <source>
        <dbReference type="ARBA" id="ARBA00022729"/>
    </source>
</evidence>
<dbReference type="Proteomes" id="UP001302321">
    <property type="component" value="Unassembled WGS sequence"/>
</dbReference>
<keyword evidence="6" id="KW-0106">Calcium</keyword>
<reference evidence="9" key="1">
    <citation type="journal article" date="2023" name="Mol. Phylogenet. Evol.">
        <title>Genome-scale phylogeny and comparative genomics of the fungal order Sordariales.</title>
        <authorList>
            <person name="Hensen N."/>
            <person name="Bonometti L."/>
            <person name="Westerberg I."/>
            <person name="Brannstrom I.O."/>
            <person name="Guillou S."/>
            <person name="Cros-Aarteil S."/>
            <person name="Calhoun S."/>
            <person name="Haridas S."/>
            <person name="Kuo A."/>
            <person name="Mondo S."/>
            <person name="Pangilinan J."/>
            <person name="Riley R."/>
            <person name="LaButti K."/>
            <person name="Andreopoulos B."/>
            <person name="Lipzen A."/>
            <person name="Chen C."/>
            <person name="Yan M."/>
            <person name="Daum C."/>
            <person name="Ng V."/>
            <person name="Clum A."/>
            <person name="Steindorff A."/>
            <person name="Ohm R.A."/>
            <person name="Martin F."/>
            <person name="Silar P."/>
            <person name="Natvig D.O."/>
            <person name="Lalanne C."/>
            <person name="Gautier V."/>
            <person name="Ament-Velasquez S.L."/>
            <person name="Kruys A."/>
            <person name="Hutchinson M.I."/>
            <person name="Powell A.J."/>
            <person name="Barry K."/>
            <person name="Miller A.N."/>
            <person name="Grigoriev I.V."/>
            <person name="Debuchy R."/>
            <person name="Gladieux P."/>
            <person name="Hiltunen Thoren M."/>
            <person name="Johannesson H."/>
        </authorList>
    </citation>
    <scope>NUCLEOTIDE SEQUENCE</scope>
    <source>
        <strain evidence="9">CBS 892.96</strain>
    </source>
</reference>
<dbReference type="EC" id="3.1.1.-" evidence="8"/>
<evidence type="ECO:0000256" key="1">
    <source>
        <dbReference type="ARBA" id="ARBA00006249"/>
    </source>
</evidence>
<keyword evidence="5 8" id="KW-0378">Hydrolase</keyword>
<evidence type="ECO:0000256" key="6">
    <source>
        <dbReference type="ARBA" id="ARBA00022837"/>
    </source>
</evidence>
<accession>A0AAN6WAV7</accession>
<dbReference type="GO" id="GO:0046872">
    <property type="term" value="F:metal ion binding"/>
    <property type="evidence" value="ECO:0007669"/>
    <property type="project" value="UniProtKB-KW"/>
</dbReference>
<dbReference type="PANTHER" id="PTHR33938:SF2">
    <property type="entry name" value="CARBOXYLIC ESTER HYDROLASE"/>
    <property type="match status" value="1"/>
</dbReference>
<feature type="signal peptide" evidence="8">
    <location>
        <begin position="1"/>
        <end position="17"/>
    </location>
</feature>
<evidence type="ECO:0000256" key="5">
    <source>
        <dbReference type="ARBA" id="ARBA00022801"/>
    </source>
</evidence>
<organism evidence="9 10">
    <name type="scientific">Triangularia setosa</name>
    <dbReference type="NCBI Taxonomy" id="2587417"/>
    <lineage>
        <taxon>Eukaryota</taxon>
        <taxon>Fungi</taxon>
        <taxon>Dikarya</taxon>
        <taxon>Ascomycota</taxon>
        <taxon>Pezizomycotina</taxon>
        <taxon>Sordariomycetes</taxon>
        <taxon>Sordariomycetidae</taxon>
        <taxon>Sordariales</taxon>
        <taxon>Podosporaceae</taxon>
        <taxon>Triangularia</taxon>
    </lineage>
</organism>
<dbReference type="SUPFAM" id="SSF53474">
    <property type="entry name" value="alpha/beta-Hydrolases"/>
    <property type="match status" value="1"/>
</dbReference>
<comment type="similarity">
    <text evidence="1 8">Belongs to the tannase family.</text>
</comment>
<evidence type="ECO:0000256" key="7">
    <source>
        <dbReference type="ARBA" id="ARBA00023157"/>
    </source>
</evidence>
<evidence type="ECO:0000256" key="3">
    <source>
        <dbReference type="ARBA" id="ARBA00022723"/>
    </source>
</evidence>
<keyword evidence="2" id="KW-0719">Serine esterase</keyword>
<dbReference type="PANTHER" id="PTHR33938">
    <property type="entry name" value="FERULOYL ESTERASE B-RELATED"/>
    <property type="match status" value="1"/>
</dbReference>
<dbReference type="Pfam" id="PF07519">
    <property type="entry name" value="Tannase"/>
    <property type="match status" value="1"/>
</dbReference>
<keyword evidence="3" id="KW-0479">Metal-binding</keyword>
<evidence type="ECO:0000256" key="8">
    <source>
        <dbReference type="RuleBase" id="RU361238"/>
    </source>
</evidence>
<proteinExistence type="inferred from homology"/>
<dbReference type="InterPro" id="IPR029058">
    <property type="entry name" value="AB_hydrolase_fold"/>
</dbReference>